<dbReference type="Proteomes" id="UP000323930">
    <property type="component" value="Unassembled WGS sequence"/>
</dbReference>
<keyword evidence="3" id="KW-1185">Reference proteome</keyword>
<evidence type="ECO:0000313" key="2">
    <source>
        <dbReference type="EMBL" id="TYA69977.1"/>
    </source>
</evidence>
<evidence type="ECO:0000313" key="3">
    <source>
        <dbReference type="Proteomes" id="UP000323930"/>
    </source>
</evidence>
<comment type="caution">
    <text evidence="2">The sequence shown here is derived from an EMBL/GenBank/DDBJ whole genome shotgun (WGS) entry which is preliminary data.</text>
</comment>
<name>A0A5D0HIU1_9FLAO</name>
<evidence type="ECO:0000256" key="1">
    <source>
        <dbReference type="SAM" id="MobiDB-lite"/>
    </source>
</evidence>
<dbReference type="RefSeq" id="WP_148545254.1">
    <property type="nucleotide sequence ID" value="NZ_VSDQ01000729.1"/>
</dbReference>
<sequence length="484" mass="56979">MKTVLIQKQLLEDLTIALKKHNSNNPKPKLKLDVAVFFLSLFNSIPTNFREEEQTDIISIDSQRLKSYHASYNKYLAFFVKEDFIKKEKDYGADIHECKSFVLSARFLTSPLVSYNIESITLLKKFDSSGRDSIQQEKNKFCQVKRPHLVKFFDDRLTINAIEAFNEINQNTITAKAKRKRNASMVLIKEFIKQEWKYSIKPNSDNRLHTNLTRTPKVIRKHIRYDGHPIVGVDLKTSQPFFLCVLIVAIVKKDKQLLKQINAIEILDETTINKLFNLDLDINELREFVLTVLNKDLYDEFEKKLNISFDEKGQPYRMVSNYKRNKKRKSRKKREIEKRHRTKKEYKTSRDLVKAVLMEIFYSKPKTTIKEAKVFRETYPSIHKIFVCLDENKINFSFLLQHIEAHILLDCVAKEIHVKYPEMPLFSIHDALATTTKFVSQLKKEMKSIIKELTSIKPKIELEDWKEIKNTDNNNFITPNVACF</sequence>
<feature type="region of interest" description="Disordered" evidence="1">
    <location>
        <begin position="324"/>
        <end position="343"/>
    </location>
</feature>
<reference evidence="2 3" key="1">
    <citation type="submission" date="2019-08" db="EMBL/GenBank/DDBJ databases">
        <title>Seonamhaeicola sediminis sp. nov., isolated from marine sediment.</title>
        <authorList>
            <person name="Cao W.R."/>
        </authorList>
    </citation>
    <scope>NUCLEOTIDE SEQUENCE [LARGE SCALE GENOMIC DNA]</scope>
    <source>
        <strain evidence="2 3">B011</strain>
    </source>
</reference>
<organism evidence="2 3">
    <name type="scientific">Seonamhaeicola marinus</name>
    <dbReference type="NCBI Taxonomy" id="1912246"/>
    <lineage>
        <taxon>Bacteria</taxon>
        <taxon>Pseudomonadati</taxon>
        <taxon>Bacteroidota</taxon>
        <taxon>Flavobacteriia</taxon>
        <taxon>Flavobacteriales</taxon>
        <taxon>Flavobacteriaceae</taxon>
    </lineage>
</organism>
<dbReference type="EMBL" id="VSDQ01000729">
    <property type="protein sequence ID" value="TYA69977.1"/>
    <property type="molecule type" value="Genomic_DNA"/>
</dbReference>
<proteinExistence type="predicted"/>
<protein>
    <recommendedName>
        <fullName evidence="4">DNA-directed RNA polymerase</fullName>
    </recommendedName>
</protein>
<dbReference type="AlphaFoldDB" id="A0A5D0HIU1"/>
<evidence type="ECO:0008006" key="4">
    <source>
        <dbReference type="Google" id="ProtNLM"/>
    </source>
</evidence>
<accession>A0A5D0HIU1</accession>
<dbReference type="OrthoDB" id="631303at2"/>
<gene>
    <name evidence="2" type="ORF">FUA24_22065</name>
</gene>